<dbReference type="eggNOG" id="COG3464">
    <property type="taxonomic scope" value="Bacteria"/>
</dbReference>
<dbReference type="AlphaFoldDB" id="N6W4D3"/>
<dbReference type="Proteomes" id="UP000013015">
    <property type="component" value="Unassembled WGS sequence"/>
</dbReference>
<organism evidence="1 2">
    <name type="scientific">Schaalia cardiffensis F0333</name>
    <dbReference type="NCBI Taxonomy" id="888050"/>
    <lineage>
        <taxon>Bacteria</taxon>
        <taxon>Bacillati</taxon>
        <taxon>Actinomycetota</taxon>
        <taxon>Actinomycetes</taxon>
        <taxon>Actinomycetales</taxon>
        <taxon>Actinomycetaceae</taxon>
        <taxon>Schaalia</taxon>
    </lineage>
</organism>
<name>N6W4D3_9ACTO</name>
<dbReference type="EMBL" id="AQHZ01000029">
    <property type="protein sequence ID" value="ENO17395.1"/>
    <property type="molecule type" value="Genomic_DNA"/>
</dbReference>
<keyword evidence="2" id="KW-1185">Reference proteome</keyword>
<reference evidence="1 2" key="1">
    <citation type="submission" date="2013-03" db="EMBL/GenBank/DDBJ databases">
        <title>Reference genome for the Human Microbiome Project.</title>
        <authorList>
            <person name="Aqrawi P."/>
            <person name="Ayvaz T."/>
            <person name="Bess C."/>
            <person name="Blankenburg K."/>
            <person name="Coyle M."/>
            <person name="Deng J."/>
            <person name="Forbes L."/>
            <person name="Fowler G."/>
            <person name="Francisco L."/>
            <person name="Fu Q."/>
            <person name="Gibbs R."/>
            <person name="Gross S."/>
            <person name="Gubbala S."/>
            <person name="Hale W."/>
            <person name="Hemphill L."/>
            <person name="Highlander S."/>
            <person name="Hirani K."/>
            <person name="Jackson L."/>
            <person name="Jakkamsetti A."/>
            <person name="Javaid M."/>
            <person name="Jayaseelan J.C."/>
            <person name="Jiang H."/>
            <person name="Joshi V."/>
            <person name="Korchina V."/>
            <person name="Kovar C."/>
            <person name="Lara F."/>
            <person name="Lee S."/>
            <person name="Liu Y."/>
            <person name="Mata R."/>
            <person name="Mathew T."/>
            <person name="Munidasa M."/>
            <person name="Muzny D."/>
            <person name="Nazareth L."/>
            <person name="Ngo R."/>
            <person name="Nguyen L."/>
            <person name="Nguyen N."/>
            <person name="Okwuonu G."/>
            <person name="Ongeri F."/>
            <person name="Palculict T."/>
            <person name="Patil S."/>
            <person name="Petrosino J."/>
            <person name="Pham C."/>
            <person name="Pham P."/>
            <person name="Pu L.-L."/>
            <person name="Qin X."/>
            <person name="Qu J."/>
            <person name="Reid J."/>
            <person name="Ross M."/>
            <person name="Ruth R."/>
            <person name="Saada N."/>
            <person name="San Lucas F."/>
            <person name="Santibanez J."/>
            <person name="Shang Y."/>
            <person name="Simmons D."/>
            <person name="Song X.-Z."/>
            <person name="Tang L.-Y."/>
            <person name="Thornton R."/>
            <person name="Warren J."/>
            <person name="Weissenberger G."/>
            <person name="Wilczek-Boney K."/>
            <person name="Worley K."/>
            <person name="Youmans B."/>
            <person name="Zhang J."/>
            <person name="Zhang L."/>
            <person name="Zhao Z."/>
            <person name="Zhou C."/>
            <person name="Zhu D."/>
            <person name="Zhu Y."/>
        </authorList>
    </citation>
    <scope>NUCLEOTIDE SEQUENCE [LARGE SCALE GENOMIC DNA]</scope>
    <source>
        <strain evidence="1 2">F0333</strain>
    </source>
</reference>
<proteinExistence type="predicted"/>
<protein>
    <submittedName>
        <fullName evidence="1">Uncharacterized protein</fullName>
    </submittedName>
</protein>
<dbReference type="STRING" id="888050.HMPREF9004_1937"/>
<sequence>MSNTTFRGLDMITLIGLGDLGLDVTGQLIESEHAVWKFRLVEPRRLVPPVWVSGTARDTVTRQLAHEPLE</sequence>
<dbReference type="HOGENOM" id="CLU_164716_1_0_11"/>
<evidence type="ECO:0000313" key="2">
    <source>
        <dbReference type="Proteomes" id="UP000013015"/>
    </source>
</evidence>
<evidence type="ECO:0000313" key="1">
    <source>
        <dbReference type="EMBL" id="ENO17395.1"/>
    </source>
</evidence>
<gene>
    <name evidence="1" type="ORF">HMPREF9004_1937</name>
</gene>
<accession>N6W4D3</accession>
<comment type="caution">
    <text evidence="1">The sequence shown here is derived from an EMBL/GenBank/DDBJ whole genome shotgun (WGS) entry which is preliminary data.</text>
</comment>